<comment type="caution">
    <text evidence="4">The sequence shown here is derived from an EMBL/GenBank/DDBJ whole genome shotgun (WGS) entry which is preliminary data.</text>
</comment>
<sequence>MSDHDILSDAEREALSAVMLEPDLPLQRVLIVDDDKDARELLSEILALEGIRSRTAASGEAALNILVAEAEIKKLSIGLLITDLRMGHVDGLDLIRQVRESVRAALPIIIVSGDADVKDAIAAMHLNVVDFLLKPIDANHLLALVKRELGIK</sequence>
<dbReference type="InterPro" id="IPR011006">
    <property type="entry name" value="CheY-like_superfamily"/>
</dbReference>
<organism evidence="4 5">
    <name type="scientific">Pseudomonas laurylsulfatiphila</name>
    <dbReference type="NCBI Taxonomy" id="2011015"/>
    <lineage>
        <taxon>Bacteria</taxon>
        <taxon>Pseudomonadati</taxon>
        <taxon>Pseudomonadota</taxon>
        <taxon>Gammaproteobacteria</taxon>
        <taxon>Pseudomonadales</taxon>
        <taxon>Pseudomonadaceae</taxon>
        <taxon>Pseudomonas</taxon>
    </lineage>
</organism>
<dbReference type="PANTHER" id="PTHR44591">
    <property type="entry name" value="STRESS RESPONSE REGULATOR PROTEIN 1"/>
    <property type="match status" value="1"/>
</dbReference>
<dbReference type="EMBL" id="NIRS01000005">
    <property type="protein sequence ID" value="PPK36848.1"/>
    <property type="molecule type" value="Genomic_DNA"/>
</dbReference>
<feature type="modified residue" description="4-aspartylphosphate" evidence="2">
    <location>
        <position position="83"/>
    </location>
</feature>
<dbReference type="PROSITE" id="PS50110">
    <property type="entry name" value="RESPONSE_REGULATORY"/>
    <property type="match status" value="1"/>
</dbReference>
<reference evidence="5" key="1">
    <citation type="submission" date="2017-06" db="EMBL/GenBank/DDBJ databases">
        <authorList>
            <person name="Furmanczyk E.M."/>
        </authorList>
    </citation>
    <scope>NUCLEOTIDE SEQUENCE [LARGE SCALE GENOMIC DNA]</scope>
    <source>
        <strain evidence="5">AP3_16</strain>
    </source>
</reference>
<dbReference type="InterPro" id="IPR050595">
    <property type="entry name" value="Bact_response_regulator"/>
</dbReference>
<evidence type="ECO:0000313" key="4">
    <source>
        <dbReference type="EMBL" id="PPK36848.1"/>
    </source>
</evidence>
<dbReference type="InterPro" id="IPR001789">
    <property type="entry name" value="Sig_transdc_resp-reg_receiver"/>
</dbReference>
<keyword evidence="5" id="KW-1185">Reference proteome</keyword>
<dbReference type="PANTHER" id="PTHR44591:SF23">
    <property type="entry name" value="CHEY SUBFAMILY"/>
    <property type="match status" value="1"/>
</dbReference>
<dbReference type="GO" id="GO:0000160">
    <property type="term" value="P:phosphorelay signal transduction system"/>
    <property type="evidence" value="ECO:0007669"/>
    <property type="project" value="InterPro"/>
</dbReference>
<dbReference type="AlphaFoldDB" id="A0A2S6FHC1"/>
<dbReference type="Gene3D" id="3.40.50.2300">
    <property type="match status" value="1"/>
</dbReference>
<dbReference type="SUPFAM" id="SSF52172">
    <property type="entry name" value="CheY-like"/>
    <property type="match status" value="1"/>
</dbReference>
<protein>
    <submittedName>
        <fullName evidence="4">Response regulator</fullName>
    </submittedName>
</protein>
<evidence type="ECO:0000259" key="3">
    <source>
        <dbReference type="PROSITE" id="PS50110"/>
    </source>
</evidence>
<accession>A0A2S6FHC1</accession>
<evidence type="ECO:0000256" key="2">
    <source>
        <dbReference type="PROSITE-ProRule" id="PRU00169"/>
    </source>
</evidence>
<evidence type="ECO:0000313" key="5">
    <source>
        <dbReference type="Proteomes" id="UP000238541"/>
    </source>
</evidence>
<gene>
    <name evidence="4" type="ORF">CD175_18530</name>
</gene>
<proteinExistence type="predicted"/>
<keyword evidence="1 2" id="KW-0597">Phosphoprotein</keyword>
<dbReference type="RefSeq" id="WP_104450038.1">
    <property type="nucleotide sequence ID" value="NZ_JBLZZR010000215.1"/>
</dbReference>
<feature type="domain" description="Response regulatory" evidence="3">
    <location>
        <begin position="28"/>
        <end position="149"/>
    </location>
</feature>
<dbReference type="Proteomes" id="UP000238541">
    <property type="component" value="Unassembled WGS sequence"/>
</dbReference>
<dbReference type="SMART" id="SM00448">
    <property type="entry name" value="REC"/>
    <property type="match status" value="1"/>
</dbReference>
<dbReference type="Pfam" id="PF00072">
    <property type="entry name" value="Response_reg"/>
    <property type="match status" value="1"/>
</dbReference>
<name>A0A2S6FHC1_9PSED</name>
<evidence type="ECO:0000256" key="1">
    <source>
        <dbReference type="ARBA" id="ARBA00022553"/>
    </source>
</evidence>